<feature type="non-terminal residue" evidence="1">
    <location>
        <position position="1"/>
    </location>
</feature>
<dbReference type="EMBL" id="NBNE01015379">
    <property type="protein sequence ID" value="OWY93821.1"/>
    <property type="molecule type" value="Genomic_DNA"/>
</dbReference>
<dbReference type="OrthoDB" id="128297at2759"/>
<evidence type="ECO:0000313" key="1">
    <source>
        <dbReference type="EMBL" id="OWY93821.1"/>
    </source>
</evidence>
<protein>
    <submittedName>
        <fullName evidence="1">Uncharacterized protein</fullName>
    </submittedName>
</protein>
<reference evidence="2" key="1">
    <citation type="submission" date="2017-03" db="EMBL/GenBank/DDBJ databases">
        <title>Phytopthora megakarya and P. palmivora, two closely related causual agents of cacao black pod achieved similar genome size and gene model numbers by different mechanisms.</title>
        <authorList>
            <person name="Ali S."/>
            <person name="Shao J."/>
            <person name="Larry D.J."/>
            <person name="Kronmiller B."/>
            <person name="Shen D."/>
            <person name="Strem M.D."/>
            <person name="Melnick R.L."/>
            <person name="Guiltinan M.J."/>
            <person name="Tyler B.M."/>
            <person name="Meinhardt L.W."/>
            <person name="Bailey B.A."/>
        </authorList>
    </citation>
    <scope>NUCLEOTIDE SEQUENCE [LARGE SCALE GENOMIC DNA]</scope>
    <source>
        <strain evidence="2">zdho120</strain>
    </source>
</reference>
<keyword evidence="2" id="KW-1185">Reference proteome</keyword>
<comment type="caution">
    <text evidence="1">The sequence shown here is derived from an EMBL/GenBank/DDBJ whole genome shotgun (WGS) entry which is preliminary data.</text>
</comment>
<sequence>WYLWWYGNATVGYPPFKGLQPSDFATKIKRKRYSEWTNLIKHLCDAVKSTTGRDLHYLNVSPKPTYFSGQSSKMCL</sequence>
<name>A0A225ULL7_9STRA</name>
<dbReference type="AlphaFoldDB" id="A0A225ULL7"/>
<dbReference type="Proteomes" id="UP000198211">
    <property type="component" value="Unassembled WGS sequence"/>
</dbReference>
<organism evidence="1 2">
    <name type="scientific">Phytophthora megakarya</name>
    <dbReference type="NCBI Taxonomy" id="4795"/>
    <lineage>
        <taxon>Eukaryota</taxon>
        <taxon>Sar</taxon>
        <taxon>Stramenopiles</taxon>
        <taxon>Oomycota</taxon>
        <taxon>Peronosporomycetes</taxon>
        <taxon>Peronosporales</taxon>
        <taxon>Peronosporaceae</taxon>
        <taxon>Phytophthora</taxon>
    </lineage>
</organism>
<gene>
    <name evidence="1" type="ORF">PHMEG_00036634</name>
</gene>
<evidence type="ECO:0000313" key="2">
    <source>
        <dbReference type="Proteomes" id="UP000198211"/>
    </source>
</evidence>
<accession>A0A225ULL7</accession>
<proteinExistence type="predicted"/>